<dbReference type="Proteomes" id="UP000014071">
    <property type="component" value="Unassembled WGS sequence"/>
</dbReference>
<dbReference type="AlphaFoldDB" id="R9P850"/>
<keyword evidence="2" id="KW-1185">Reference proteome</keyword>
<reference evidence="2" key="1">
    <citation type="journal article" date="2013" name="Genome Announc.">
        <title>Draft genome sequence of the basidiomycetous yeast-like fungus Pseudozyma hubeiensis SY62, which produces an abundant amount of the biosurfactant mannosylerythritol lipids.</title>
        <authorList>
            <person name="Konishi M."/>
            <person name="Hatada Y."/>
            <person name="Horiuchi J."/>
        </authorList>
    </citation>
    <scope>NUCLEOTIDE SEQUENCE [LARGE SCALE GENOMIC DNA]</scope>
    <source>
        <strain evidence="2">SY62</strain>
    </source>
</reference>
<protein>
    <submittedName>
        <fullName evidence="1">Uncharacterized protein</fullName>
    </submittedName>
</protein>
<dbReference type="RefSeq" id="XP_012191004.1">
    <property type="nucleotide sequence ID" value="XM_012335614.1"/>
</dbReference>
<dbReference type="EMBL" id="DF238810">
    <property type="protein sequence ID" value="GAC97417.1"/>
    <property type="molecule type" value="Genomic_DNA"/>
</dbReference>
<accession>R9P850</accession>
<proteinExistence type="predicted"/>
<name>R9P850_PSEHS</name>
<dbReference type="HOGENOM" id="CLU_1461955_0_0_1"/>
<gene>
    <name evidence="1" type="ORF">PHSY_005003</name>
</gene>
<dbReference type="eggNOG" id="ENOG502RE8Z">
    <property type="taxonomic scope" value="Eukaryota"/>
</dbReference>
<dbReference type="OrthoDB" id="10486548at2759"/>
<sequence length="185" mass="21135">MLLLMTTSVMSYLIHPDAVIWRSGQTIEEGVSGLQERIVQAMQANPSKFSRLNFGHDRIRTDHGNISQMLRLRAPMPHRASSTTGTNKVDSRRVWYQMVNFKRLFLLLSVATTLADSVKSYVIPNDDIIWKAGTPIPEAIEQLKRRAVEVLQQNPDLHNPPMDTFSQFFHDMQLIGRMCKSAQLE</sequence>
<organism evidence="1 2">
    <name type="scientific">Pseudozyma hubeiensis (strain SY62)</name>
    <name type="common">Yeast</name>
    <dbReference type="NCBI Taxonomy" id="1305764"/>
    <lineage>
        <taxon>Eukaryota</taxon>
        <taxon>Fungi</taxon>
        <taxon>Dikarya</taxon>
        <taxon>Basidiomycota</taxon>
        <taxon>Ustilaginomycotina</taxon>
        <taxon>Ustilaginomycetes</taxon>
        <taxon>Ustilaginales</taxon>
        <taxon>Ustilaginaceae</taxon>
        <taxon>Pseudozyma</taxon>
    </lineage>
</organism>
<evidence type="ECO:0000313" key="1">
    <source>
        <dbReference type="EMBL" id="GAC97417.1"/>
    </source>
</evidence>
<evidence type="ECO:0000313" key="2">
    <source>
        <dbReference type="Proteomes" id="UP000014071"/>
    </source>
</evidence>
<dbReference type="GeneID" id="24110283"/>